<dbReference type="NCBIfam" id="TIGR00229">
    <property type="entry name" value="sensory_box"/>
    <property type="match status" value="1"/>
</dbReference>
<dbReference type="SUPFAM" id="SSF55785">
    <property type="entry name" value="PYP-like sensor domain (PAS domain)"/>
    <property type="match status" value="1"/>
</dbReference>
<dbReference type="Gene3D" id="3.30.450.20">
    <property type="entry name" value="PAS domain"/>
    <property type="match status" value="1"/>
</dbReference>
<dbReference type="InterPro" id="IPR035965">
    <property type="entry name" value="PAS-like_dom_sf"/>
</dbReference>
<dbReference type="EC" id="2.7.7.65" evidence="3"/>
<dbReference type="Gene3D" id="3.30.450.40">
    <property type="match status" value="1"/>
</dbReference>
<gene>
    <name evidence="3" type="ORF">WJX64_00860</name>
</gene>
<dbReference type="InterPro" id="IPR029787">
    <property type="entry name" value="Nucleotide_cyclase"/>
</dbReference>
<keyword evidence="3" id="KW-0808">Transferase</keyword>
<dbReference type="InterPro" id="IPR000160">
    <property type="entry name" value="GGDEF_dom"/>
</dbReference>
<dbReference type="NCBIfam" id="TIGR00254">
    <property type="entry name" value="GGDEF"/>
    <property type="match status" value="1"/>
</dbReference>
<dbReference type="InterPro" id="IPR000014">
    <property type="entry name" value="PAS"/>
</dbReference>
<dbReference type="InterPro" id="IPR052155">
    <property type="entry name" value="Biofilm_reg_signaling"/>
</dbReference>
<organism evidence="3 4">
    <name type="scientific">Leifsonia stereocauli</name>
    <dbReference type="NCBI Taxonomy" id="3134136"/>
    <lineage>
        <taxon>Bacteria</taxon>
        <taxon>Bacillati</taxon>
        <taxon>Actinomycetota</taxon>
        <taxon>Actinomycetes</taxon>
        <taxon>Micrococcales</taxon>
        <taxon>Microbacteriaceae</taxon>
        <taxon>Leifsonia</taxon>
    </lineage>
</organism>
<dbReference type="Pfam" id="PF00990">
    <property type="entry name" value="GGDEF"/>
    <property type="match status" value="1"/>
</dbReference>
<evidence type="ECO:0000313" key="3">
    <source>
        <dbReference type="EMBL" id="MEN1945089.1"/>
    </source>
</evidence>
<evidence type="ECO:0000313" key="4">
    <source>
        <dbReference type="Proteomes" id="UP001425155"/>
    </source>
</evidence>
<dbReference type="InterPro" id="IPR029016">
    <property type="entry name" value="GAF-like_dom_sf"/>
</dbReference>
<dbReference type="PROSITE" id="PS50112">
    <property type="entry name" value="PAS"/>
    <property type="match status" value="1"/>
</dbReference>
<dbReference type="SUPFAM" id="SSF55073">
    <property type="entry name" value="Nucleotide cyclase"/>
    <property type="match status" value="1"/>
</dbReference>
<keyword evidence="4" id="KW-1185">Reference proteome</keyword>
<dbReference type="GO" id="GO:0052621">
    <property type="term" value="F:diguanylate cyclase activity"/>
    <property type="evidence" value="ECO:0007669"/>
    <property type="project" value="UniProtKB-EC"/>
</dbReference>
<dbReference type="PANTHER" id="PTHR44757:SF2">
    <property type="entry name" value="BIOFILM ARCHITECTURE MAINTENANCE PROTEIN MBAA"/>
    <property type="match status" value="1"/>
</dbReference>
<dbReference type="PROSITE" id="PS50887">
    <property type="entry name" value="GGDEF"/>
    <property type="match status" value="1"/>
</dbReference>
<proteinExistence type="predicted"/>
<reference evidence="3 4" key="1">
    <citation type="submission" date="2024-03" db="EMBL/GenBank/DDBJ databases">
        <title>YIM 134122 draft genome.</title>
        <authorList>
            <person name="Zuo S."/>
            <person name="Xiong L."/>
        </authorList>
    </citation>
    <scope>NUCLEOTIDE SEQUENCE [LARGE SCALE GENOMIC DNA]</scope>
    <source>
        <strain evidence="3 4">YIM 134122</strain>
    </source>
</reference>
<dbReference type="Pfam" id="PF13426">
    <property type="entry name" value="PAS_9"/>
    <property type="match status" value="1"/>
</dbReference>
<dbReference type="Proteomes" id="UP001425155">
    <property type="component" value="Unassembled WGS sequence"/>
</dbReference>
<protein>
    <submittedName>
        <fullName evidence="3">Diguanylate cyclase</fullName>
        <ecNumber evidence="3">2.7.7.65</ecNumber>
    </submittedName>
</protein>
<dbReference type="SMART" id="SM00267">
    <property type="entry name" value="GGDEF"/>
    <property type="match status" value="1"/>
</dbReference>
<sequence length="464" mass="50071">MTELETSFEDLYEHAPCGHMSLTTDGTIVRVNRTFLDWTGYTAAELVGRPFADLLTRGSQIFAETRYLPVLLLEGSVKEVALTMVCADGSGLPTLVNSVVVEQTRDEPGLIRTAVFDATDRQNYERDLLTSRRQAEASEEHVRVLQRASSAFVSSSSEEELAQAIVESMRQGFAAASVAVLLPDEAGQLALVAGELPGSERGPELEALHSGKVVVLADRRAVGDRYPALADELRSARLEAVTATPLSFEGATSGVVLCYFGRARSFDDDAIELQEAVARQASEALARVRLQRRLERMALFDQLTGLANRQLLKVRLEEALATGQRTHHSTALIFLDLDGFKTVNDELGHVAGDAVLREVATRLRSTIRPSDVAGRFGGDEFVIICEDADVDAASAVAERLRDVVGVPVPGIPDEYSVSASIGVAVHSPGISQSVTPDRLFDLADTAMYTSKNSGKNRTTAVIVA</sequence>
<accession>A0ABU9VZE7</accession>
<dbReference type="SMART" id="SM00065">
    <property type="entry name" value="GAF"/>
    <property type="match status" value="1"/>
</dbReference>
<dbReference type="CDD" id="cd01949">
    <property type="entry name" value="GGDEF"/>
    <property type="match status" value="1"/>
</dbReference>
<dbReference type="Gene3D" id="3.30.70.270">
    <property type="match status" value="1"/>
</dbReference>
<dbReference type="CDD" id="cd00130">
    <property type="entry name" value="PAS"/>
    <property type="match status" value="1"/>
</dbReference>
<feature type="domain" description="GGDEF" evidence="2">
    <location>
        <begin position="328"/>
        <end position="463"/>
    </location>
</feature>
<dbReference type="SMART" id="SM00091">
    <property type="entry name" value="PAS"/>
    <property type="match status" value="1"/>
</dbReference>
<comment type="caution">
    <text evidence="3">The sequence shown here is derived from an EMBL/GenBank/DDBJ whole genome shotgun (WGS) entry which is preliminary data.</text>
</comment>
<dbReference type="InterPro" id="IPR043128">
    <property type="entry name" value="Rev_trsase/Diguanyl_cyclase"/>
</dbReference>
<name>A0ABU9VZE7_9MICO</name>
<dbReference type="PANTHER" id="PTHR44757">
    <property type="entry name" value="DIGUANYLATE CYCLASE DGCP"/>
    <property type="match status" value="1"/>
</dbReference>
<dbReference type="RefSeq" id="WP_342110884.1">
    <property type="nucleotide sequence ID" value="NZ_JBCAUN010000001.1"/>
</dbReference>
<dbReference type="SUPFAM" id="SSF55781">
    <property type="entry name" value="GAF domain-like"/>
    <property type="match status" value="1"/>
</dbReference>
<keyword evidence="3" id="KW-0548">Nucleotidyltransferase</keyword>
<evidence type="ECO:0000259" key="1">
    <source>
        <dbReference type="PROSITE" id="PS50112"/>
    </source>
</evidence>
<feature type="domain" description="PAS" evidence="1">
    <location>
        <begin position="4"/>
        <end position="49"/>
    </location>
</feature>
<dbReference type="InterPro" id="IPR003018">
    <property type="entry name" value="GAF"/>
</dbReference>
<evidence type="ECO:0000259" key="2">
    <source>
        <dbReference type="PROSITE" id="PS50887"/>
    </source>
</evidence>
<dbReference type="EMBL" id="JBCLVG010000001">
    <property type="protein sequence ID" value="MEN1945089.1"/>
    <property type="molecule type" value="Genomic_DNA"/>
</dbReference>
<dbReference type="Pfam" id="PF01590">
    <property type="entry name" value="GAF"/>
    <property type="match status" value="1"/>
</dbReference>